<sequence length="86" mass="8989">MRIGTVTGSVWSTRRVTGVPSGAFLTVAFEASPEVIIAFDVLGTGVGERVLVAQGMSAARRFPDNAPIDALIIGSVDETSTTHRNS</sequence>
<dbReference type="OrthoDB" id="196195at2"/>
<evidence type="ECO:0000313" key="4">
    <source>
        <dbReference type="EMBL" id="GCD92961.1"/>
    </source>
</evidence>
<comment type="caution">
    <text evidence="4">The sequence shown here is derived from an EMBL/GenBank/DDBJ whole genome shotgun (WGS) entry which is preliminary data.</text>
</comment>
<gene>
    <name evidence="4" type="ORF">EHYA_00604</name>
</gene>
<proteinExistence type="predicted"/>
<dbReference type="EMBL" id="BIFH01000013">
    <property type="protein sequence ID" value="GCD92961.1"/>
    <property type="molecule type" value="Genomic_DNA"/>
</dbReference>
<dbReference type="GO" id="GO:0031470">
    <property type="term" value="C:carboxysome"/>
    <property type="evidence" value="ECO:0007669"/>
    <property type="project" value="UniProtKB-SubCell"/>
</dbReference>
<accession>A0A401YEC1</accession>
<evidence type="ECO:0000256" key="1">
    <source>
        <dbReference type="ARBA" id="ARBA00023587"/>
    </source>
</evidence>
<evidence type="ECO:0000256" key="3">
    <source>
        <dbReference type="ARBA" id="ARBA00024446"/>
    </source>
</evidence>
<comment type="subcellular location">
    <subcellularLocation>
        <location evidence="1">Carboxysome</location>
    </subcellularLocation>
</comment>
<dbReference type="InterPro" id="IPR004992">
    <property type="entry name" value="EutN_CcmL"/>
</dbReference>
<dbReference type="PROSITE" id="PS51932">
    <property type="entry name" value="BMV"/>
    <property type="match status" value="1"/>
</dbReference>
<dbReference type="Pfam" id="PF03319">
    <property type="entry name" value="EutN_CcmL"/>
    <property type="match status" value="1"/>
</dbReference>
<dbReference type="SUPFAM" id="SSF159133">
    <property type="entry name" value="EutN/CcmL-like"/>
    <property type="match status" value="1"/>
</dbReference>
<evidence type="ECO:0000313" key="5">
    <source>
        <dbReference type="Proteomes" id="UP000286931"/>
    </source>
</evidence>
<dbReference type="Gene3D" id="2.40.50.220">
    <property type="entry name" value="EutN/Ccml"/>
    <property type="match status" value="1"/>
</dbReference>
<dbReference type="RefSeq" id="WP_126635258.1">
    <property type="nucleotide sequence ID" value="NZ_BIFH01000013.1"/>
</dbReference>
<evidence type="ECO:0000256" key="2">
    <source>
        <dbReference type="ARBA" id="ARBA00023669"/>
    </source>
</evidence>
<dbReference type="Proteomes" id="UP000286931">
    <property type="component" value="Unassembled WGS sequence"/>
</dbReference>
<dbReference type="PANTHER" id="PTHR36539">
    <property type="entry name" value="ETHANOLAMINE UTILIZATION PROTEIN EUTN"/>
    <property type="match status" value="1"/>
</dbReference>
<name>A0A401YEC1_9ACTN</name>
<dbReference type="InterPro" id="IPR036677">
    <property type="entry name" value="EutN_CcmL_sf"/>
</dbReference>
<organism evidence="4 5">
    <name type="scientific">Embleya hyalina</name>
    <dbReference type="NCBI Taxonomy" id="516124"/>
    <lineage>
        <taxon>Bacteria</taxon>
        <taxon>Bacillati</taxon>
        <taxon>Actinomycetota</taxon>
        <taxon>Actinomycetes</taxon>
        <taxon>Kitasatosporales</taxon>
        <taxon>Streptomycetaceae</taxon>
        <taxon>Embleya</taxon>
    </lineage>
</organism>
<protein>
    <submittedName>
        <fullName evidence="4">Ethanolamine utilization protein EutN</fullName>
    </submittedName>
</protein>
<reference evidence="4 5" key="1">
    <citation type="submission" date="2018-12" db="EMBL/GenBank/DDBJ databases">
        <title>Draft genome sequence of Embleya hyalina NBRC 13850T.</title>
        <authorList>
            <person name="Komaki H."/>
            <person name="Hosoyama A."/>
            <person name="Kimura A."/>
            <person name="Ichikawa N."/>
            <person name="Tamura T."/>
        </authorList>
    </citation>
    <scope>NUCLEOTIDE SEQUENCE [LARGE SCALE GENOMIC DNA]</scope>
    <source>
        <strain evidence="4 5">NBRC 13850</strain>
    </source>
</reference>
<keyword evidence="2" id="KW-1282">Carboxysome</keyword>
<keyword evidence="5" id="KW-1185">Reference proteome</keyword>
<keyword evidence="3" id="KW-1283">Bacterial microcompartment</keyword>
<dbReference type="AlphaFoldDB" id="A0A401YEC1"/>